<dbReference type="AlphaFoldDB" id="A0A4T2A2Q5"/>
<keyword evidence="4" id="KW-1185">Reference proteome</keyword>
<dbReference type="Proteomes" id="UP000307541">
    <property type="component" value="Unassembled WGS sequence"/>
</dbReference>
<dbReference type="EMBL" id="RFLV01000001">
    <property type="protein sequence ID" value="TIH09391.1"/>
    <property type="molecule type" value="Genomic_DNA"/>
</dbReference>
<dbReference type="PANTHER" id="PTHR43597">
    <property type="entry name" value="SULFUR ACCEPTOR PROTEIN CSDE"/>
    <property type="match status" value="1"/>
</dbReference>
<evidence type="ECO:0000313" key="4">
    <source>
        <dbReference type="Proteomes" id="UP000307541"/>
    </source>
</evidence>
<dbReference type="PANTHER" id="PTHR43597:SF5">
    <property type="entry name" value="SUFE-LIKE PROTEIN 2, CHLOROPLASTIC"/>
    <property type="match status" value="1"/>
</dbReference>
<organism evidence="3 4">
    <name type="scientific">Pseudomonas leptonychotis</name>
    <dbReference type="NCBI Taxonomy" id="2448482"/>
    <lineage>
        <taxon>Bacteria</taxon>
        <taxon>Pseudomonadati</taxon>
        <taxon>Pseudomonadota</taxon>
        <taxon>Gammaproteobacteria</taxon>
        <taxon>Pseudomonadales</taxon>
        <taxon>Pseudomonadaceae</taxon>
        <taxon>Pseudomonas</taxon>
    </lineage>
</organism>
<gene>
    <name evidence="3" type="ORF">D8779_01330</name>
</gene>
<protein>
    <submittedName>
        <fullName evidence="3">SufE family protein</fullName>
    </submittedName>
</protein>
<evidence type="ECO:0000256" key="1">
    <source>
        <dbReference type="ARBA" id="ARBA00010282"/>
    </source>
</evidence>
<dbReference type="InterPro" id="IPR003808">
    <property type="entry name" value="Fe-S_metab-assoc_dom"/>
</dbReference>
<dbReference type="RefSeq" id="WP_136662680.1">
    <property type="nucleotide sequence ID" value="NZ_RFLV01000001.1"/>
</dbReference>
<accession>A0A4T2A2Q5</accession>
<reference evidence="3 4" key="1">
    <citation type="submission" date="2018-10" db="EMBL/GenBank/DDBJ databases">
        <title>Pseudomonas leptonychotis sp. nov., isolated from Weddell seals in Antarctica.</title>
        <authorList>
            <person name="Novakova D."/>
            <person name="Svec P."/>
            <person name="Kralova S."/>
            <person name="Kristofova L."/>
            <person name="Zeman M."/>
            <person name="Pantucek R."/>
            <person name="Maslanova I."/>
            <person name="Sedlacek I."/>
        </authorList>
    </citation>
    <scope>NUCLEOTIDE SEQUENCE [LARGE SCALE GENOMIC DNA]</scope>
    <source>
        <strain evidence="3 4">CCM 8849</strain>
    </source>
</reference>
<dbReference type="SUPFAM" id="SSF82649">
    <property type="entry name" value="SufE/NifU"/>
    <property type="match status" value="1"/>
</dbReference>
<evidence type="ECO:0000259" key="2">
    <source>
        <dbReference type="Pfam" id="PF02657"/>
    </source>
</evidence>
<comment type="caution">
    <text evidence="3">The sequence shown here is derived from an EMBL/GenBank/DDBJ whole genome shotgun (WGS) entry which is preliminary data.</text>
</comment>
<proteinExistence type="inferred from homology"/>
<dbReference type="Pfam" id="PF02657">
    <property type="entry name" value="SufE"/>
    <property type="match status" value="1"/>
</dbReference>
<dbReference type="Gene3D" id="3.90.1010.10">
    <property type="match status" value="1"/>
</dbReference>
<evidence type="ECO:0000313" key="3">
    <source>
        <dbReference type="EMBL" id="TIH09391.1"/>
    </source>
</evidence>
<name>A0A4T2A2Q5_9PSED</name>
<feature type="domain" description="Fe-S metabolism associated" evidence="2">
    <location>
        <begin position="13"/>
        <end position="131"/>
    </location>
</feature>
<comment type="similarity">
    <text evidence="1">Belongs to the SufE family.</text>
</comment>
<dbReference type="OrthoDB" id="9799320at2"/>
<sequence>MSLPANAQTALHAFRACSGWEQRARLLMQWGEQLAPLSENERCESNRVTGCESQVWLLLERNGEEWQLRASSDARLLRGLLALLLVRVNGLTRSELAQLDLPGWFDQLGLARNLSPSRSNGLQAVLKRMQQLLDATDQGAVNH</sequence>